<reference evidence="3" key="3">
    <citation type="submission" date="2021-06" db="EMBL/GenBank/DDBJ databases">
        <title>Genomic Description and Analysis of Intracellular Bacteria, Candidatus Berkiella cookevillensis and Candidatus Berkiella aquae.</title>
        <authorList>
            <person name="Kidane D.T."/>
            <person name="Mehari Y.T."/>
            <person name="Rice F.C."/>
            <person name="Arivett B.A."/>
            <person name="Farone A.L."/>
            <person name="Berk S.G."/>
            <person name="Farone M.B."/>
        </authorList>
    </citation>
    <scope>NUCLEOTIDE SEQUENCE</scope>
    <source>
        <strain evidence="3">CC99</strain>
    </source>
</reference>
<dbReference type="AlphaFoldDB" id="A0A0Q9YKX0"/>
<dbReference type="EMBL" id="LKHV02000001">
    <property type="protein sequence ID" value="MCS5707403.1"/>
    <property type="molecule type" value="Genomic_DNA"/>
</dbReference>
<dbReference type="Proteomes" id="UP000051494">
    <property type="component" value="Unassembled WGS sequence"/>
</dbReference>
<evidence type="ECO:0000256" key="1">
    <source>
        <dbReference type="SAM" id="SignalP"/>
    </source>
</evidence>
<gene>
    <name evidence="3" type="ORF">CC99x_000650</name>
    <name evidence="2" type="ORF">CC99x_02203</name>
</gene>
<feature type="chain" id="PRO_5043129693" evidence="1">
    <location>
        <begin position="22"/>
        <end position="105"/>
    </location>
</feature>
<dbReference type="RefSeq" id="WP_057625303.1">
    <property type="nucleotide sequence ID" value="NZ_LKHV02000001.1"/>
</dbReference>
<sequence length="105" mass="12136">MFKISCSLLLAAVLISPASWAVFHVYTGNLQVYERDTAVRYGEHGISKEQCLRSRYGRVDSKWPCVIDREYIPGDVQANRLFIYTKPYRDKDYSPGFKRLIATKP</sequence>
<evidence type="ECO:0000313" key="3">
    <source>
        <dbReference type="EMBL" id="MCS5707403.1"/>
    </source>
</evidence>
<evidence type="ECO:0000313" key="4">
    <source>
        <dbReference type="Proteomes" id="UP000051494"/>
    </source>
</evidence>
<reference evidence="2" key="1">
    <citation type="submission" date="2015-09" db="EMBL/GenBank/DDBJ databases">
        <title>Draft Genome Sequences of Two Novel Amoeba-resistant Intranuclear Bacteria, Candidatus Berkiella cookevillensis and Candidatus Berkiella aquae.</title>
        <authorList>
            <person name="Mehari Y.T."/>
            <person name="Arivett B.A."/>
            <person name="Farone A.L."/>
            <person name="Gunderson J.H."/>
            <person name="Farone M.B."/>
        </authorList>
    </citation>
    <scope>NUCLEOTIDE SEQUENCE [LARGE SCALE GENOMIC DNA]</scope>
    <source>
        <strain evidence="2">CC99</strain>
    </source>
</reference>
<keyword evidence="4" id="KW-1185">Reference proteome</keyword>
<organism evidence="2">
    <name type="scientific">Candidatus Berkiella cookevillensis</name>
    <dbReference type="NCBI Taxonomy" id="437022"/>
    <lineage>
        <taxon>Bacteria</taxon>
        <taxon>Pseudomonadati</taxon>
        <taxon>Pseudomonadota</taxon>
        <taxon>Gammaproteobacteria</taxon>
        <taxon>Candidatus Berkiellales</taxon>
        <taxon>Candidatus Berkiellaceae</taxon>
        <taxon>Candidatus Berkiella</taxon>
    </lineage>
</organism>
<feature type="signal peptide" evidence="1">
    <location>
        <begin position="1"/>
        <end position="21"/>
    </location>
</feature>
<dbReference type="EMBL" id="LKHV01000014">
    <property type="protein sequence ID" value="KRG17604.1"/>
    <property type="molecule type" value="Genomic_DNA"/>
</dbReference>
<evidence type="ECO:0000313" key="2">
    <source>
        <dbReference type="EMBL" id="KRG17604.1"/>
    </source>
</evidence>
<accession>A0A0Q9YKX0</accession>
<protein>
    <submittedName>
        <fullName evidence="2">Uncharacterized protein</fullName>
    </submittedName>
</protein>
<name>A0A0Q9YKX0_9GAMM</name>
<reference evidence="3" key="2">
    <citation type="journal article" date="2016" name="Genome Announc.">
        <title>Draft Genome Sequences of Two Novel Amoeba-Resistant Intranuclear Bacteria, 'Candidatus Berkiella cookevillensis' and 'Candidatus Berkiella aquae'.</title>
        <authorList>
            <person name="Mehari Y.T."/>
            <person name="Arivett B.A."/>
            <person name="Farone A.L."/>
            <person name="Gunderson J.H."/>
            <person name="Farone M.B."/>
        </authorList>
    </citation>
    <scope>NUCLEOTIDE SEQUENCE</scope>
    <source>
        <strain evidence="3">CC99</strain>
    </source>
</reference>
<keyword evidence="1" id="KW-0732">Signal</keyword>
<comment type="caution">
    <text evidence="2">The sequence shown here is derived from an EMBL/GenBank/DDBJ whole genome shotgun (WGS) entry which is preliminary data.</text>
</comment>
<proteinExistence type="predicted"/>